<reference evidence="3" key="1">
    <citation type="submission" date="2022-11" db="UniProtKB">
        <authorList>
            <consortium name="WormBaseParasite"/>
        </authorList>
    </citation>
    <scope>IDENTIFICATION</scope>
</reference>
<protein>
    <recommendedName>
        <fullName evidence="1">DUF7636 domain-containing protein</fullName>
    </recommendedName>
</protein>
<dbReference type="WBParaSite" id="PSU_v2.g14751.t1">
    <property type="protein sequence ID" value="PSU_v2.g14751.t1"/>
    <property type="gene ID" value="PSU_v2.g14751"/>
</dbReference>
<proteinExistence type="predicted"/>
<dbReference type="Pfam" id="PF24642">
    <property type="entry name" value="DUF7636"/>
    <property type="match status" value="1"/>
</dbReference>
<sequence>MSRKFGFSERISLEPVTEMYLESSQCLALHFAAEDTFYPIAINRRYACLPGTSGDQKLHKITEGITFIVEIPRNCSDYKYLLEALSMRCGCKYLVLRRKSDRMNNKSFRVAVKPVGSSMAVRKFRTLLQVSPCISEPDLQKRSDMIAEEVYKRLQFYTDEERSVDDPFLP</sequence>
<dbReference type="AlphaFoldDB" id="A0A914Y7N1"/>
<evidence type="ECO:0000259" key="1">
    <source>
        <dbReference type="Pfam" id="PF24642"/>
    </source>
</evidence>
<evidence type="ECO:0000313" key="3">
    <source>
        <dbReference type="WBParaSite" id="PSU_v2.g14751.t1"/>
    </source>
</evidence>
<evidence type="ECO:0000313" key="2">
    <source>
        <dbReference type="Proteomes" id="UP000887577"/>
    </source>
</evidence>
<feature type="domain" description="DUF7636" evidence="1">
    <location>
        <begin position="60"/>
        <end position="157"/>
    </location>
</feature>
<dbReference type="InterPro" id="IPR056053">
    <property type="entry name" value="DUF7636"/>
</dbReference>
<name>A0A914Y7N1_9BILA</name>
<organism evidence="2 3">
    <name type="scientific">Panagrolaimus superbus</name>
    <dbReference type="NCBI Taxonomy" id="310955"/>
    <lineage>
        <taxon>Eukaryota</taxon>
        <taxon>Metazoa</taxon>
        <taxon>Ecdysozoa</taxon>
        <taxon>Nematoda</taxon>
        <taxon>Chromadorea</taxon>
        <taxon>Rhabditida</taxon>
        <taxon>Tylenchina</taxon>
        <taxon>Panagrolaimomorpha</taxon>
        <taxon>Panagrolaimoidea</taxon>
        <taxon>Panagrolaimidae</taxon>
        <taxon>Panagrolaimus</taxon>
    </lineage>
</organism>
<keyword evidence="2" id="KW-1185">Reference proteome</keyword>
<accession>A0A914Y7N1</accession>
<dbReference type="Proteomes" id="UP000887577">
    <property type="component" value="Unplaced"/>
</dbReference>